<dbReference type="PANTHER" id="PTHR25466">
    <property type="entry name" value="T-LYMPHOCYTE ACTIVATION ANTIGEN"/>
    <property type="match status" value="1"/>
</dbReference>
<keyword evidence="5 12" id="KW-1133">Transmembrane helix</keyword>
<keyword evidence="15" id="KW-1185">Reference proteome</keyword>
<feature type="signal peptide" evidence="13">
    <location>
        <begin position="1"/>
        <end position="26"/>
    </location>
</feature>
<evidence type="ECO:0000256" key="3">
    <source>
        <dbReference type="ARBA" id="ARBA00022692"/>
    </source>
</evidence>
<evidence type="ECO:0000256" key="8">
    <source>
        <dbReference type="ARBA" id="ARBA00023170"/>
    </source>
</evidence>
<keyword evidence="2" id="KW-1003">Cell membrane</keyword>
<evidence type="ECO:0000256" key="11">
    <source>
        <dbReference type="SAM" id="MobiDB-lite"/>
    </source>
</evidence>
<feature type="transmembrane region" description="Helical" evidence="12">
    <location>
        <begin position="246"/>
        <end position="271"/>
    </location>
</feature>
<evidence type="ECO:0000256" key="4">
    <source>
        <dbReference type="ARBA" id="ARBA00022729"/>
    </source>
</evidence>
<name>A0ABM0KAE1_APLCA</name>
<keyword evidence="7" id="KW-1015">Disulfide bond</keyword>
<proteinExistence type="predicted"/>
<dbReference type="PROSITE" id="PS50835">
    <property type="entry name" value="IG_LIKE"/>
    <property type="match status" value="1"/>
</dbReference>
<reference evidence="16" key="1">
    <citation type="submission" date="2025-08" db="UniProtKB">
        <authorList>
            <consortium name="RefSeq"/>
        </authorList>
    </citation>
    <scope>IDENTIFICATION</scope>
</reference>
<evidence type="ECO:0000256" key="13">
    <source>
        <dbReference type="SAM" id="SignalP"/>
    </source>
</evidence>
<dbReference type="Proteomes" id="UP000694888">
    <property type="component" value="Unplaced"/>
</dbReference>
<sequence>MEHKIIKMYRVTSLLLFSLICLCVHGIVITPKEDDPTVYTHCVNSQEPILINDPFPPSLAESPDFVAFSWFMDKDEDKKISLLDYIGGSWDSFETRVEKYKFWGLQVKNVQMTDSATYRAVLAASEEKTKRVNIVVAQAPRLSSSTLEVTRRPNPDKRTFVLSCGQVESLGEPPADIVWKASNGTRLPTSFQDGYLMLTLDVNEDYGEYTCQLDWESPAAKCIPEEEKDMWTGSISLSSSSSSPDMTMIIVAVVVAVVVVIVVVVVIMIWVKRCRGKGNTYNAKEHEAKVTMANRSNADPLLEDPEAKPTSPIYKGPPTDRVDTANPYMVSNIRPYSSEVDAGSRKPLAPKASHEDSKVNGGKTPAGEEKKKQPKAKPRSIFLTPSMEALDAIGKSDGRDDPGTAV</sequence>
<evidence type="ECO:0000256" key="12">
    <source>
        <dbReference type="SAM" id="Phobius"/>
    </source>
</evidence>
<evidence type="ECO:0000256" key="5">
    <source>
        <dbReference type="ARBA" id="ARBA00022989"/>
    </source>
</evidence>
<dbReference type="GeneID" id="101849022"/>
<dbReference type="InterPro" id="IPR051713">
    <property type="entry name" value="T-cell_Activation_Regulation"/>
</dbReference>
<evidence type="ECO:0000256" key="2">
    <source>
        <dbReference type="ARBA" id="ARBA00022475"/>
    </source>
</evidence>
<organism evidence="15 16">
    <name type="scientific">Aplysia californica</name>
    <name type="common">California sea hare</name>
    <dbReference type="NCBI Taxonomy" id="6500"/>
    <lineage>
        <taxon>Eukaryota</taxon>
        <taxon>Metazoa</taxon>
        <taxon>Spiralia</taxon>
        <taxon>Lophotrochozoa</taxon>
        <taxon>Mollusca</taxon>
        <taxon>Gastropoda</taxon>
        <taxon>Heterobranchia</taxon>
        <taxon>Euthyneura</taxon>
        <taxon>Tectipleura</taxon>
        <taxon>Aplysiida</taxon>
        <taxon>Aplysioidea</taxon>
        <taxon>Aplysiidae</taxon>
        <taxon>Aplysia</taxon>
    </lineage>
</organism>
<evidence type="ECO:0000256" key="7">
    <source>
        <dbReference type="ARBA" id="ARBA00023157"/>
    </source>
</evidence>
<evidence type="ECO:0000313" key="15">
    <source>
        <dbReference type="Proteomes" id="UP000694888"/>
    </source>
</evidence>
<feature type="domain" description="Ig-like" evidence="14">
    <location>
        <begin position="140"/>
        <end position="213"/>
    </location>
</feature>
<keyword evidence="6 12" id="KW-0472">Membrane</keyword>
<feature type="region of interest" description="Disordered" evidence="11">
    <location>
        <begin position="291"/>
        <end position="406"/>
    </location>
</feature>
<keyword evidence="8" id="KW-0675">Receptor</keyword>
<evidence type="ECO:0000256" key="9">
    <source>
        <dbReference type="ARBA" id="ARBA00023180"/>
    </source>
</evidence>
<comment type="subcellular location">
    <subcellularLocation>
        <location evidence="1">Cell membrane</location>
        <topology evidence="1">Single-pass type I membrane protein</topology>
    </subcellularLocation>
</comment>
<keyword evidence="4 13" id="KW-0732">Signal</keyword>
<keyword evidence="9" id="KW-0325">Glycoprotein</keyword>
<gene>
    <name evidence="16" type="primary">LOC101849022</name>
</gene>
<keyword evidence="3 12" id="KW-0812">Transmembrane</keyword>
<dbReference type="PANTHER" id="PTHR25466:SF3">
    <property type="entry name" value="PROGRAMMED CELL DEATH 1 LIGAND 1"/>
    <property type="match status" value="1"/>
</dbReference>
<evidence type="ECO:0000256" key="10">
    <source>
        <dbReference type="ARBA" id="ARBA00023319"/>
    </source>
</evidence>
<feature type="compositionally biased region" description="Basic and acidic residues" evidence="11">
    <location>
        <begin position="394"/>
        <end position="406"/>
    </location>
</feature>
<feature type="chain" id="PRO_5045508930" evidence="13">
    <location>
        <begin position="27"/>
        <end position="406"/>
    </location>
</feature>
<protein>
    <submittedName>
        <fullName evidence="16">Uncharacterized protein LOC101849022</fullName>
    </submittedName>
</protein>
<evidence type="ECO:0000256" key="6">
    <source>
        <dbReference type="ARBA" id="ARBA00023136"/>
    </source>
</evidence>
<evidence type="ECO:0000313" key="16">
    <source>
        <dbReference type="RefSeq" id="XP_005112785.1"/>
    </source>
</evidence>
<accession>A0ABM0KAE1</accession>
<keyword evidence="10" id="KW-0393">Immunoglobulin domain</keyword>
<dbReference type="InterPro" id="IPR007110">
    <property type="entry name" value="Ig-like_dom"/>
</dbReference>
<evidence type="ECO:0000259" key="14">
    <source>
        <dbReference type="PROSITE" id="PS50835"/>
    </source>
</evidence>
<dbReference type="RefSeq" id="XP_005112785.1">
    <property type="nucleotide sequence ID" value="XM_005112728.3"/>
</dbReference>
<evidence type="ECO:0000256" key="1">
    <source>
        <dbReference type="ARBA" id="ARBA00004251"/>
    </source>
</evidence>